<dbReference type="Gene3D" id="1.20.1540.10">
    <property type="entry name" value="Rhomboid-like"/>
    <property type="match status" value="1"/>
</dbReference>
<dbReference type="GO" id="GO:0006508">
    <property type="term" value="P:proteolysis"/>
    <property type="evidence" value="ECO:0007669"/>
    <property type="project" value="UniProtKB-KW"/>
</dbReference>
<evidence type="ECO:0000259" key="6">
    <source>
        <dbReference type="Pfam" id="PF01694"/>
    </source>
</evidence>
<keyword evidence="9" id="KW-1185">Reference proteome</keyword>
<dbReference type="EMBL" id="QTJU01000001">
    <property type="protein sequence ID" value="RFM30223.1"/>
    <property type="molecule type" value="Genomic_DNA"/>
</dbReference>
<feature type="transmembrane region" description="Helical" evidence="5">
    <location>
        <begin position="88"/>
        <end position="105"/>
    </location>
</feature>
<dbReference type="GO" id="GO:0004252">
    <property type="term" value="F:serine-type endopeptidase activity"/>
    <property type="evidence" value="ECO:0007669"/>
    <property type="project" value="InterPro"/>
</dbReference>
<evidence type="ECO:0000259" key="7">
    <source>
        <dbReference type="Pfam" id="PF20216"/>
    </source>
</evidence>
<evidence type="ECO:0000256" key="1">
    <source>
        <dbReference type="ARBA" id="ARBA00004141"/>
    </source>
</evidence>
<dbReference type="Pfam" id="PF01694">
    <property type="entry name" value="Rhomboid"/>
    <property type="match status" value="1"/>
</dbReference>
<dbReference type="Pfam" id="PF20216">
    <property type="entry name" value="DUF6576"/>
    <property type="match status" value="1"/>
</dbReference>
<feature type="transmembrane region" description="Helical" evidence="5">
    <location>
        <begin position="172"/>
        <end position="191"/>
    </location>
</feature>
<dbReference type="InterPro" id="IPR046483">
    <property type="entry name" value="DUF6576"/>
</dbReference>
<reference evidence="8 9" key="1">
    <citation type="submission" date="2018-08" db="EMBL/GenBank/DDBJ databases">
        <title>Chitinophagaceae sp. K23C18032701, a novel bacterium isolated from forest soil.</title>
        <authorList>
            <person name="Wang C."/>
        </authorList>
    </citation>
    <scope>NUCLEOTIDE SEQUENCE [LARGE SCALE GENOMIC DNA]</scope>
    <source>
        <strain evidence="8 9">K23C18032701</strain>
    </source>
</reference>
<evidence type="ECO:0000256" key="4">
    <source>
        <dbReference type="ARBA" id="ARBA00023136"/>
    </source>
</evidence>
<evidence type="ECO:0000256" key="2">
    <source>
        <dbReference type="ARBA" id="ARBA00022692"/>
    </source>
</evidence>
<comment type="caution">
    <text evidence="8">The sequence shown here is derived from an EMBL/GenBank/DDBJ whole genome shotgun (WGS) entry which is preliminary data.</text>
</comment>
<dbReference type="PANTHER" id="PTHR43066:SF11">
    <property type="entry name" value="PEPTIDASE S54 RHOMBOID DOMAIN-CONTAINING PROTEIN"/>
    <property type="match status" value="1"/>
</dbReference>
<dbReference type="SUPFAM" id="SSF144091">
    <property type="entry name" value="Rhomboid-like"/>
    <property type="match status" value="1"/>
</dbReference>
<dbReference type="InterPro" id="IPR035952">
    <property type="entry name" value="Rhomboid-like_sf"/>
</dbReference>
<dbReference type="GO" id="GO:0016020">
    <property type="term" value="C:membrane"/>
    <property type="evidence" value="ECO:0007669"/>
    <property type="project" value="UniProtKB-SubCell"/>
</dbReference>
<evidence type="ECO:0000256" key="3">
    <source>
        <dbReference type="ARBA" id="ARBA00022989"/>
    </source>
</evidence>
<name>A0A3E1NQM1_9BACT</name>
<keyword evidence="3 5" id="KW-1133">Transmembrane helix</keyword>
<protein>
    <submittedName>
        <fullName evidence="8">Rhomboid family intramembrane serine protease</fullName>
    </submittedName>
</protein>
<dbReference type="RefSeq" id="WP_116845979.1">
    <property type="nucleotide sequence ID" value="NZ_QTJU01000001.1"/>
</dbReference>
<feature type="domain" description="DUF6576" evidence="7">
    <location>
        <begin position="271"/>
        <end position="304"/>
    </location>
</feature>
<gene>
    <name evidence="8" type="ORF">DXN05_04430</name>
</gene>
<dbReference type="PANTHER" id="PTHR43066">
    <property type="entry name" value="RHOMBOID-RELATED PROTEIN"/>
    <property type="match status" value="1"/>
</dbReference>
<evidence type="ECO:0000313" key="9">
    <source>
        <dbReference type="Proteomes" id="UP000261284"/>
    </source>
</evidence>
<keyword evidence="8" id="KW-0645">Protease</keyword>
<organism evidence="8 9">
    <name type="scientific">Deminuibacter soli</name>
    <dbReference type="NCBI Taxonomy" id="2291815"/>
    <lineage>
        <taxon>Bacteria</taxon>
        <taxon>Pseudomonadati</taxon>
        <taxon>Bacteroidota</taxon>
        <taxon>Chitinophagia</taxon>
        <taxon>Chitinophagales</taxon>
        <taxon>Chitinophagaceae</taxon>
        <taxon>Deminuibacter</taxon>
    </lineage>
</organism>
<proteinExistence type="predicted"/>
<feature type="transmembrane region" description="Helical" evidence="5">
    <location>
        <begin position="117"/>
        <end position="135"/>
    </location>
</feature>
<feature type="transmembrane region" description="Helical" evidence="5">
    <location>
        <begin position="197"/>
        <end position="217"/>
    </location>
</feature>
<dbReference type="OrthoDB" id="680602at2"/>
<dbReference type="AlphaFoldDB" id="A0A3E1NQM1"/>
<keyword evidence="8" id="KW-0378">Hydrolase</keyword>
<accession>A0A3E1NQM1</accession>
<sequence>MGVMEQGKRNRMLLGHDHNSLTWLIIINAVVFVLLKFIAVAYAVSGSASAAADFQTEVVSWFVMPADIHKLGVRPWTILTQMFTHTDVPYLVGSLLWLWCFGYIMQDLTGNRKLIPVYIYGGLAGALFFELTMYAVPALRSHIPTAAYYNAGAPVMAIAVAVTVLSPRYRIFPMIQGGLPLWILTLIFVAIDATFAGTNLAVAIAHLAAAGIGYLFVNRLRHGQDLGKWMDDLLTWTDNLFNPEKKHQPRSSHQTHFYKATRQPFHKTSNITQQRIDEILDKINQEGYHFLTEEEKEFLKRASEQKDI</sequence>
<keyword evidence="4 5" id="KW-0472">Membrane</keyword>
<dbReference type="Proteomes" id="UP000261284">
    <property type="component" value="Unassembled WGS sequence"/>
</dbReference>
<feature type="transmembrane region" description="Helical" evidence="5">
    <location>
        <begin position="21"/>
        <end position="44"/>
    </location>
</feature>
<evidence type="ECO:0000313" key="8">
    <source>
        <dbReference type="EMBL" id="RFM30223.1"/>
    </source>
</evidence>
<dbReference type="InterPro" id="IPR022764">
    <property type="entry name" value="Peptidase_S54_rhomboid_dom"/>
</dbReference>
<feature type="domain" description="Peptidase S54 rhomboid" evidence="6">
    <location>
        <begin position="75"/>
        <end position="217"/>
    </location>
</feature>
<feature type="transmembrane region" description="Helical" evidence="5">
    <location>
        <begin position="147"/>
        <end position="165"/>
    </location>
</feature>
<keyword evidence="2 5" id="KW-0812">Transmembrane</keyword>
<evidence type="ECO:0000256" key="5">
    <source>
        <dbReference type="SAM" id="Phobius"/>
    </source>
</evidence>
<comment type="subcellular location">
    <subcellularLocation>
        <location evidence="1">Membrane</location>
        <topology evidence="1">Multi-pass membrane protein</topology>
    </subcellularLocation>
</comment>